<keyword evidence="2" id="KW-0813">Transport</keyword>
<dbReference type="Gene3D" id="3.40.50.300">
    <property type="entry name" value="P-loop containing nucleotide triphosphate hydrolases"/>
    <property type="match status" value="1"/>
</dbReference>
<proteinExistence type="inferred from homology"/>
<dbReference type="AlphaFoldDB" id="A0A6N2AVX8"/>
<dbReference type="Pfam" id="PF00005">
    <property type="entry name" value="ABC_tran"/>
    <property type="match status" value="1"/>
</dbReference>
<evidence type="ECO:0000256" key="2">
    <source>
        <dbReference type="ARBA" id="ARBA00022448"/>
    </source>
</evidence>
<gene>
    <name evidence="4" type="ORF">EJD97_000524</name>
</gene>
<name>A0A6N2AVX8_SOLCI</name>
<evidence type="ECO:0000256" key="1">
    <source>
        <dbReference type="ARBA" id="ARBA00005814"/>
    </source>
</evidence>
<dbReference type="InterPro" id="IPR052215">
    <property type="entry name" value="Plant_ABCG"/>
</dbReference>
<dbReference type="GO" id="GO:0016887">
    <property type="term" value="F:ATP hydrolysis activity"/>
    <property type="evidence" value="ECO:0007669"/>
    <property type="project" value="InterPro"/>
</dbReference>
<dbReference type="SUPFAM" id="SSF52540">
    <property type="entry name" value="P-loop containing nucleoside triphosphate hydrolases"/>
    <property type="match status" value="1"/>
</dbReference>
<accession>A0A6N2AVX8</accession>
<comment type="caution">
    <text evidence="4">The sequence shown here is derived from an EMBL/GenBank/DDBJ whole genome shotgun (WGS) entry which is preliminary data.</text>
</comment>
<comment type="similarity">
    <text evidence="1">Belongs to the ABC transporter superfamily. ABCG family. Eye pigment precursor importer (TC 3.A.1.204) subfamily.</text>
</comment>
<sequence length="116" mass="12520">MWDEESNEGVFLTWNDLCVSVSIGSKNIIEGVTGYARPTQLLAVMGPSGSGKSTLLDALAGRLDFSTRQSGDILINGHKQKLSYGTCGYVTQDETLIATLTVKEAVYYSAQLKLPD</sequence>
<feature type="domain" description="ABC transporter" evidence="3">
    <location>
        <begin position="31"/>
        <end position="105"/>
    </location>
</feature>
<feature type="non-terminal residue" evidence="4">
    <location>
        <position position="116"/>
    </location>
</feature>
<dbReference type="GO" id="GO:0005524">
    <property type="term" value="F:ATP binding"/>
    <property type="evidence" value="ECO:0007669"/>
    <property type="project" value="InterPro"/>
</dbReference>
<dbReference type="EMBL" id="RXGB01010394">
    <property type="protein sequence ID" value="TMW83893.1"/>
    <property type="molecule type" value="Genomic_DNA"/>
</dbReference>
<evidence type="ECO:0000259" key="3">
    <source>
        <dbReference type="Pfam" id="PF00005"/>
    </source>
</evidence>
<dbReference type="InterPro" id="IPR003439">
    <property type="entry name" value="ABC_transporter-like_ATP-bd"/>
</dbReference>
<dbReference type="InterPro" id="IPR027417">
    <property type="entry name" value="P-loop_NTPase"/>
</dbReference>
<reference evidence="4" key="1">
    <citation type="submission" date="2019-05" db="EMBL/GenBank/DDBJ databases">
        <title>The de novo reference genome and transcriptome assemblies of the wild tomato species Solanum chilense.</title>
        <authorList>
            <person name="Stam R."/>
            <person name="Nosenko T."/>
            <person name="Hoerger A.C."/>
            <person name="Stephan W."/>
            <person name="Seidel M.A."/>
            <person name="Kuhn J.M.M."/>
            <person name="Haberer G."/>
            <person name="Tellier A."/>
        </authorList>
    </citation>
    <scope>NUCLEOTIDE SEQUENCE</scope>
    <source>
        <tissue evidence="4">Mature leaves</tissue>
    </source>
</reference>
<dbReference type="PANTHER" id="PTHR48042:SF33">
    <property type="entry name" value="ABC TRANSPORTER G FAMILY MEMBER 11-LIKE ISOFORM X1"/>
    <property type="match status" value="1"/>
</dbReference>
<evidence type="ECO:0000313" key="4">
    <source>
        <dbReference type="EMBL" id="TMW83893.1"/>
    </source>
</evidence>
<dbReference type="PANTHER" id="PTHR48042">
    <property type="entry name" value="ABC TRANSPORTER G FAMILY MEMBER 11"/>
    <property type="match status" value="1"/>
</dbReference>
<protein>
    <recommendedName>
        <fullName evidence="3">ABC transporter domain-containing protein</fullName>
    </recommendedName>
</protein>
<organism evidence="4">
    <name type="scientific">Solanum chilense</name>
    <name type="common">Tomato</name>
    <name type="synonym">Lycopersicon chilense</name>
    <dbReference type="NCBI Taxonomy" id="4083"/>
    <lineage>
        <taxon>Eukaryota</taxon>
        <taxon>Viridiplantae</taxon>
        <taxon>Streptophyta</taxon>
        <taxon>Embryophyta</taxon>
        <taxon>Tracheophyta</taxon>
        <taxon>Spermatophyta</taxon>
        <taxon>Magnoliopsida</taxon>
        <taxon>eudicotyledons</taxon>
        <taxon>Gunneridae</taxon>
        <taxon>Pentapetalae</taxon>
        <taxon>asterids</taxon>
        <taxon>lamiids</taxon>
        <taxon>Solanales</taxon>
        <taxon>Solanaceae</taxon>
        <taxon>Solanoideae</taxon>
        <taxon>Solaneae</taxon>
        <taxon>Solanum</taxon>
        <taxon>Solanum subgen. Lycopersicon</taxon>
    </lineage>
</organism>